<gene>
    <name evidence="1" type="ordered locus">VIT_10s0003g05010</name>
</gene>
<dbReference type="InParanoid" id="F6HLY3"/>
<dbReference type="Proteomes" id="UP000009183">
    <property type="component" value="Chromosome 10"/>
</dbReference>
<dbReference type="PaxDb" id="29760-VIT_10s0003g05010.t01"/>
<dbReference type="eggNOG" id="ENOG502SZV8">
    <property type="taxonomic scope" value="Eukaryota"/>
</dbReference>
<sequence length="178" mass="19641">MDGEIRRAQVPFAKSTPGNKSSGDRVGLVALKIRENTCKPWCHGNESFLLCYPTTIQDIQIADNYLLLKETFGAFPVLQEQILICCRKFWLFLVLAEKIQIKILRVRRGFAGPVGAGFFNFITALRKEIRIIVRRGKEDAQAFPKFLIASPSFHGGRGALPSAGGHPADLTFLAGGGH</sequence>
<protein>
    <submittedName>
        <fullName evidence="1">Uncharacterized protein</fullName>
    </submittedName>
</protein>
<evidence type="ECO:0000313" key="2">
    <source>
        <dbReference type="Proteomes" id="UP000009183"/>
    </source>
</evidence>
<dbReference type="EMBL" id="FN595992">
    <property type="protein sequence ID" value="CCB55858.1"/>
    <property type="molecule type" value="Genomic_DNA"/>
</dbReference>
<keyword evidence="2" id="KW-1185">Reference proteome</keyword>
<organism evidence="1 2">
    <name type="scientific">Vitis vinifera</name>
    <name type="common">Grape</name>
    <dbReference type="NCBI Taxonomy" id="29760"/>
    <lineage>
        <taxon>Eukaryota</taxon>
        <taxon>Viridiplantae</taxon>
        <taxon>Streptophyta</taxon>
        <taxon>Embryophyta</taxon>
        <taxon>Tracheophyta</taxon>
        <taxon>Spermatophyta</taxon>
        <taxon>Magnoliopsida</taxon>
        <taxon>eudicotyledons</taxon>
        <taxon>Gunneridae</taxon>
        <taxon>Pentapetalae</taxon>
        <taxon>rosids</taxon>
        <taxon>Vitales</taxon>
        <taxon>Vitaceae</taxon>
        <taxon>Viteae</taxon>
        <taxon>Vitis</taxon>
    </lineage>
</organism>
<evidence type="ECO:0000313" key="1">
    <source>
        <dbReference type="EMBL" id="CCB55858.1"/>
    </source>
</evidence>
<dbReference type="AlphaFoldDB" id="F6HLY3"/>
<reference evidence="2" key="1">
    <citation type="journal article" date="2007" name="Nature">
        <title>The grapevine genome sequence suggests ancestral hexaploidization in major angiosperm phyla.</title>
        <authorList>
            <consortium name="The French-Italian Public Consortium for Grapevine Genome Characterization."/>
            <person name="Jaillon O."/>
            <person name="Aury J.-M."/>
            <person name="Noel B."/>
            <person name="Policriti A."/>
            <person name="Clepet C."/>
            <person name="Casagrande A."/>
            <person name="Choisne N."/>
            <person name="Aubourg S."/>
            <person name="Vitulo N."/>
            <person name="Jubin C."/>
            <person name="Vezzi A."/>
            <person name="Legeai F."/>
            <person name="Hugueney P."/>
            <person name="Dasilva C."/>
            <person name="Horner D."/>
            <person name="Mica E."/>
            <person name="Jublot D."/>
            <person name="Poulain J."/>
            <person name="Bruyere C."/>
            <person name="Billault A."/>
            <person name="Segurens B."/>
            <person name="Gouyvenoux M."/>
            <person name="Ugarte E."/>
            <person name="Cattonaro F."/>
            <person name="Anthouard V."/>
            <person name="Vico V."/>
            <person name="Del Fabbro C."/>
            <person name="Alaux M."/>
            <person name="Di Gaspero G."/>
            <person name="Dumas V."/>
            <person name="Felice N."/>
            <person name="Paillard S."/>
            <person name="Juman I."/>
            <person name="Moroldo M."/>
            <person name="Scalabrin S."/>
            <person name="Canaguier A."/>
            <person name="Le Clainche I."/>
            <person name="Malacrida G."/>
            <person name="Durand E."/>
            <person name="Pesole G."/>
            <person name="Laucou V."/>
            <person name="Chatelet P."/>
            <person name="Merdinoglu D."/>
            <person name="Delledonne M."/>
            <person name="Pezzotti M."/>
            <person name="Lecharny A."/>
            <person name="Scarpelli C."/>
            <person name="Artiguenave F."/>
            <person name="Pe M.E."/>
            <person name="Valle G."/>
            <person name="Morgante M."/>
            <person name="Caboche M."/>
            <person name="Adam-Blondon A.-F."/>
            <person name="Weissenbach J."/>
            <person name="Quetier F."/>
            <person name="Wincker P."/>
        </authorList>
    </citation>
    <scope>NUCLEOTIDE SEQUENCE [LARGE SCALE GENOMIC DNA]</scope>
    <source>
        <strain evidence="2">cv. Pinot noir / PN40024</strain>
    </source>
</reference>
<dbReference type="OrthoDB" id="1701242at2759"/>
<accession>F6HLY3</accession>
<dbReference type="HOGENOM" id="CLU_1513192_0_0_1"/>
<proteinExistence type="predicted"/>
<name>F6HLY3_VITVI</name>